<dbReference type="GO" id="GO:0003700">
    <property type="term" value="F:DNA-binding transcription factor activity"/>
    <property type="evidence" value="ECO:0007669"/>
    <property type="project" value="InterPro"/>
</dbReference>
<evidence type="ECO:0000313" key="2">
    <source>
        <dbReference type="EMBL" id="MWB97785.1"/>
    </source>
</evidence>
<dbReference type="RefSeq" id="WP_160423131.1">
    <property type="nucleotide sequence ID" value="NZ_WSTA01000012.1"/>
</dbReference>
<evidence type="ECO:0000259" key="1">
    <source>
        <dbReference type="SMART" id="SM00418"/>
    </source>
</evidence>
<dbReference type="EMBL" id="WSTA01000012">
    <property type="protein sequence ID" value="MWB97785.1"/>
    <property type="molecule type" value="Genomic_DNA"/>
</dbReference>
<accession>A0A6I4NZC3</accession>
<evidence type="ECO:0000313" key="3">
    <source>
        <dbReference type="Proteomes" id="UP000438182"/>
    </source>
</evidence>
<protein>
    <submittedName>
        <fullName evidence="2">Helix-turn-helix domain-containing protein</fullName>
    </submittedName>
</protein>
<gene>
    <name evidence="2" type="ORF">GB864_04365</name>
</gene>
<reference evidence="2 3" key="1">
    <citation type="submission" date="2019-12" db="EMBL/GenBank/DDBJ databases">
        <authorList>
            <person name="Kim Y.S."/>
        </authorList>
    </citation>
    <scope>NUCLEOTIDE SEQUENCE [LARGE SCALE GENOMIC DNA]</scope>
    <source>
        <strain evidence="2 3">MMS17-SY077</strain>
    </source>
</reference>
<dbReference type="SUPFAM" id="SSF46785">
    <property type="entry name" value="Winged helix' DNA-binding domain"/>
    <property type="match status" value="1"/>
</dbReference>
<dbReference type="InterPro" id="IPR036388">
    <property type="entry name" value="WH-like_DNA-bd_sf"/>
</dbReference>
<dbReference type="Gene3D" id="1.10.10.10">
    <property type="entry name" value="Winged helix-like DNA-binding domain superfamily/Winged helix DNA-binding domain"/>
    <property type="match status" value="1"/>
</dbReference>
<dbReference type="InterPro" id="IPR001845">
    <property type="entry name" value="HTH_ArsR_DNA-bd_dom"/>
</dbReference>
<sequence length="199" mass="21586">MDTEHAAPAPRHTPTGVATLKALSHPVRMEIFDRLVQYGPETASSLAAALGESSGVTSYHLRRLEGHGLVREVEGKGTARERWWERVPGAVTVDYTDLGGDESARVAADTLVAHWHELRTGALERFMARGADELSDEWMRAALVQAGNATATAAELAELGAAIEVLVADFVERHRENPAPDARRVQLQVNLIPLLEATP</sequence>
<dbReference type="InterPro" id="IPR011991">
    <property type="entry name" value="ArsR-like_HTH"/>
</dbReference>
<name>A0A6I4NZC3_9MICO</name>
<dbReference type="Pfam" id="PF12840">
    <property type="entry name" value="HTH_20"/>
    <property type="match status" value="1"/>
</dbReference>
<dbReference type="InterPro" id="IPR036390">
    <property type="entry name" value="WH_DNA-bd_sf"/>
</dbReference>
<organism evidence="2 3">
    <name type="scientific">Agromyces seonyuensis</name>
    <dbReference type="NCBI Taxonomy" id="2662446"/>
    <lineage>
        <taxon>Bacteria</taxon>
        <taxon>Bacillati</taxon>
        <taxon>Actinomycetota</taxon>
        <taxon>Actinomycetes</taxon>
        <taxon>Micrococcales</taxon>
        <taxon>Microbacteriaceae</taxon>
        <taxon>Agromyces</taxon>
    </lineage>
</organism>
<dbReference type="Proteomes" id="UP000438182">
    <property type="component" value="Unassembled WGS sequence"/>
</dbReference>
<dbReference type="SMART" id="SM00418">
    <property type="entry name" value="HTH_ARSR"/>
    <property type="match status" value="1"/>
</dbReference>
<proteinExistence type="predicted"/>
<keyword evidence="3" id="KW-1185">Reference proteome</keyword>
<comment type="caution">
    <text evidence="2">The sequence shown here is derived from an EMBL/GenBank/DDBJ whole genome shotgun (WGS) entry which is preliminary data.</text>
</comment>
<dbReference type="AlphaFoldDB" id="A0A6I4NZC3"/>
<dbReference type="CDD" id="cd00090">
    <property type="entry name" value="HTH_ARSR"/>
    <property type="match status" value="1"/>
</dbReference>
<feature type="domain" description="HTH arsR-type" evidence="1">
    <location>
        <begin position="18"/>
        <end position="112"/>
    </location>
</feature>